<dbReference type="AlphaFoldDB" id="A0A397T5F0"/>
<comment type="caution">
    <text evidence="1">The sequence shown here is derived from an EMBL/GenBank/DDBJ whole genome shotgun (WGS) entry which is preliminary data.</text>
</comment>
<dbReference type="STRING" id="658196.A0A397T5F0"/>
<organism evidence="1 2">
    <name type="scientific">Glomus cerebriforme</name>
    <dbReference type="NCBI Taxonomy" id="658196"/>
    <lineage>
        <taxon>Eukaryota</taxon>
        <taxon>Fungi</taxon>
        <taxon>Fungi incertae sedis</taxon>
        <taxon>Mucoromycota</taxon>
        <taxon>Glomeromycotina</taxon>
        <taxon>Glomeromycetes</taxon>
        <taxon>Glomerales</taxon>
        <taxon>Glomeraceae</taxon>
        <taxon>Glomus</taxon>
    </lineage>
</organism>
<name>A0A397T5F0_9GLOM</name>
<accession>A0A397T5F0</accession>
<gene>
    <name evidence="1" type="ORF">C1645_876147</name>
</gene>
<dbReference type="Proteomes" id="UP000265703">
    <property type="component" value="Unassembled WGS sequence"/>
</dbReference>
<proteinExistence type="predicted"/>
<keyword evidence="2" id="KW-1185">Reference proteome</keyword>
<feature type="non-terminal residue" evidence="1">
    <location>
        <position position="199"/>
    </location>
</feature>
<evidence type="ECO:0000313" key="2">
    <source>
        <dbReference type="Proteomes" id="UP000265703"/>
    </source>
</evidence>
<evidence type="ECO:0000313" key="1">
    <source>
        <dbReference type="EMBL" id="RIA90361.1"/>
    </source>
</evidence>
<reference evidence="1 2" key="1">
    <citation type="submission" date="2018-06" db="EMBL/GenBank/DDBJ databases">
        <title>Comparative genomics reveals the genomic features of Rhizophagus irregularis, R. cerebriforme, R. diaphanum and Gigaspora rosea, and their symbiotic lifestyle signature.</title>
        <authorList>
            <person name="Morin E."/>
            <person name="San Clemente H."/>
            <person name="Chen E.C.H."/>
            <person name="De La Providencia I."/>
            <person name="Hainaut M."/>
            <person name="Kuo A."/>
            <person name="Kohler A."/>
            <person name="Murat C."/>
            <person name="Tang N."/>
            <person name="Roy S."/>
            <person name="Loubradou J."/>
            <person name="Henrissat B."/>
            <person name="Grigoriev I.V."/>
            <person name="Corradi N."/>
            <person name="Roux C."/>
            <person name="Martin F.M."/>
        </authorList>
    </citation>
    <scope>NUCLEOTIDE SEQUENCE [LARGE SCALE GENOMIC DNA]</scope>
    <source>
        <strain evidence="1 2">DAOM 227022</strain>
    </source>
</reference>
<protein>
    <submittedName>
        <fullName evidence="1">Uncharacterized protein</fullName>
    </submittedName>
</protein>
<sequence>MSDLRIPSHLILTQKQKEQLCSLPVSKFTDIKWESQTHAVSFLKEHGLILIETRQEHKWKVRYSNKSKGICLLQCCCGSDMSLKSKTNIRKSNQTYKFVGCLAFARIKKNKDKYTNIFGYLSHLEDCQLNKVKAIKTGEMWKSLPNELKNSFIIYANNERLLKTFGSLAHHQLIVSSKIDELKIIFDDHCFYDRCAQEN</sequence>
<dbReference type="OrthoDB" id="2309423at2759"/>
<dbReference type="EMBL" id="QKYT01000184">
    <property type="protein sequence ID" value="RIA90361.1"/>
    <property type="molecule type" value="Genomic_DNA"/>
</dbReference>